<reference evidence="2" key="1">
    <citation type="submission" date="2021-02" db="EMBL/GenBank/DDBJ databases">
        <authorList>
            <person name="Nowell W R."/>
        </authorList>
    </citation>
    <scope>NUCLEOTIDE SEQUENCE</scope>
</reference>
<dbReference type="Pfam" id="PF00188">
    <property type="entry name" value="CAP"/>
    <property type="match status" value="1"/>
</dbReference>
<dbReference type="InterPro" id="IPR002413">
    <property type="entry name" value="V5_allergen-like"/>
</dbReference>
<dbReference type="InterPro" id="IPR001283">
    <property type="entry name" value="CRISP-related"/>
</dbReference>
<gene>
    <name evidence="2" type="ORF">IZO911_LOCUS43315</name>
    <name evidence="3" type="ORF">KXQ929_LOCUS39993</name>
</gene>
<dbReference type="AlphaFoldDB" id="A0A815QXB4"/>
<dbReference type="GO" id="GO:0005576">
    <property type="term" value="C:extracellular region"/>
    <property type="evidence" value="ECO:0007669"/>
    <property type="project" value="InterPro"/>
</dbReference>
<evidence type="ECO:0000313" key="4">
    <source>
        <dbReference type="Proteomes" id="UP000663860"/>
    </source>
</evidence>
<feature type="domain" description="SCP" evidence="1">
    <location>
        <begin position="42"/>
        <end position="178"/>
    </location>
</feature>
<dbReference type="PRINTS" id="PR00838">
    <property type="entry name" value="V5ALLERGEN"/>
</dbReference>
<accession>A0A815QXB4</accession>
<evidence type="ECO:0000313" key="3">
    <source>
        <dbReference type="EMBL" id="CAF4199062.1"/>
    </source>
</evidence>
<evidence type="ECO:0000259" key="1">
    <source>
        <dbReference type="SMART" id="SM00198"/>
    </source>
</evidence>
<comment type="caution">
    <text evidence="2">The sequence shown here is derived from an EMBL/GenBank/DDBJ whole genome shotgun (WGS) entry which is preliminary data.</text>
</comment>
<dbReference type="InterPro" id="IPR018244">
    <property type="entry name" value="Allrgn_V5/Tpx1_CS"/>
</dbReference>
<dbReference type="InterPro" id="IPR014044">
    <property type="entry name" value="CAP_dom"/>
</dbReference>
<dbReference type="CDD" id="cd05382">
    <property type="entry name" value="CAP_GAPR1-like"/>
    <property type="match status" value="1"/>
</dbReference>
<evidence type="ECO:0000313" key="2">
    <source>
        <dbReference type="EMBL" id="CAF1468280.1"/>
    </source>
</evidence>
<dbReference type="Proteomes" id="UP000663860">
    <property type="component" value="Unassembled WGS sequence"/>
</dbReference>
<dbReference type="Proteomes" id="UP000663868">
    <property type="component" value="Unassembled WGS sequence"/>
</dbReference>
<organism evidence="2 4">
    <name type="scientific">Adineta steineri</name>
    <dbReference type="NCBI Taxonomy" id="433720"/>
    <lineage>
        <taxon>Eukaryota</taxon>
        <taxon>Metazoa</taxon>
        <taxon>Spiralia</taxon>
        <taxon>Gnathifera</taxon>
        <taxon>Rotifera</taxon>
        <taxon>Eurotatoria</taxon>
        <taxon>Bdelloidea</taxon>
        <taxon>Adinetida</taxon>
        <taxon>Adinetidae</taxon>
        <taxon>Adineta</taxon>
    </lineage>
</organism>
<name>A0A815QXB4_9BILA</name>
<dbReference type="InterPro" id="IPR035940">
    <property type="entry name" value="CAP_sf"/>
</dbReference>
<dbReference type="SUPFAM" id="SSF55797">
    <property type="entry name" value="PR-1-like"/>
    <property type="match status" value="1"/>
</dbReference>
<sequence length="189" mass="21468">MDCSKLKGMLNIDLDSSNFHEFFYPNKYLERRMQSFTPAQKKFQREMLDAHNTNRSHHCTKSLQLDDRLSRSAQDYAKRLANLNKMVHSGTKGLGENLYMMSSSDKIANVNGSKVTGAWYGEIKEYNYTQPSFSMKTGHFTQVVWKDSQRLGAGFAFSNGGRSLFVVAQYEPPGNVLGAFDKNVLPQKC</sequence>
<dbReference type="SMART" id="SM00198">
    <property type="entry name" value="SCP"/>
    <property type="match status" value="1"/>
</dbReference>
<dbReference type="PRINTS" id="PR00837">
    <property type="entry name" value="V5TPXLIKE"/>
</dbReference>
<proteinExistence type="predicted"/>
<dbReference type="InterPro" id="IPR034113">
    <property type="entry name" value="SCP_GAPR1-like"/>
</dbReference>
<dbReference type="EMBL" id="CAJNOE010002110">
    <property type="protein sequence ID" value="CAF1468280.1"/>
    <property type="molecule type" value="Genomic_DNA"/>
</dbReference>
<dbReference type="PANTHER" id="PTHR10334">
    <property type="entry name" value="CYSTEINE-RICH SECRETORY PROTEIN-RELATED"/>
    <property type="match status" value="1"/>
</dbReference>
<dbReference type="Gene3D" id="3.40.33.10">
    <property type="entry name" value="CAP"/>
    <property type="match status" value="1"/>
</dbReference>
<dbReference type="FunFam" id="3.40.33.10:FF:000002">
    <property type="entry name" value="Golgi-associated plant pathogenesis-related protein 1"/>
    <property type="match status" value="1"/>
</dbReference>
<protein>
    <recommendedName>
        <fullName evidence="1">SCP domain-containing protein</fullName>
    </recommendedName>
</protein>
<dbReference type="EMBL" id="CAJOBB010008004">
    <property type="protein sequence ID" value="CAF4199062.1"/>
    <property type="molecule type" value="Genomic_DNA"/>
</dbReference>
<dbReference type="PROSITE" id="PS01009">
    <property type="entry name" value="CRISP_1"/>
    <property type="match status" value="1"/>
</dbReference>